<accession>A0A1R2CX93</accession>
<evidence type="ECO:0000313" key="3">
    <source>
        <dbReference type="Proteomes" id="UP000187209"/>
    </source>
</evidence>
<comment type="caution">
    <text evidence="2">The sequence shown here is derived from an EMBL/GenBank/DDBJ whole genome shotgun (WGS) entry which is preliminary data.</text>
</comment>
<proteinExistence type="predicted"/>
<dbReference type="EMBL" id="MPUH01000040">
    <property type="protein sequence ID" value="OMJ93593.1"/>
    <property type="molecule type" value="Genomic_DNA"/>
</dbReference>
<dbReference type="InterPro" id="IPR003196">
    <property type="entry name" value="TFIIF_beta"/>
</dbReference>
<keyword evidence="3" id="KW-1185">Reference proteome</keyword>
<name>A0A1R2CX93_9CILI</name>
<dbReference type="Gene3D" id="1.10.10.10">
    <property type="entry name" value="Winged helix-like DNA-binding domain superfamily/Winged helix DNA-binding domain"/>
    <property type="match status" value="1"/>
</dbReference>
<dbReference type="InterPro" id="IPR040450">
    <property type="entry name" value="TFIIF_beta_HTH"/>
</dbReference>
<protein>
    <recommendedName>
        <fullName evidence="1">TFIIF beta subunit HTH domain-containing protein</fullName>
    </recommendedName>
</protein>
<dbReference type="AlphaFoldDB" id="A0A1R2CX93"/>
<dbReference type="GO" id="GO:0006367">
    <property type="term" value="P:transcription initiation at RNA polymerase II promoter"/>
    <property type="evidence" value="ECO:0007669"/>
    <property type="project" value="InterPro"/>
</dbReference>
<reference evidence="2 3" key="1">
    <citation type="submission" date="2016-11" db="EMBL/GenBank/DDBJ databases">
        <title>The macronuclear genome of Stentor coeruleus: a giant cell with tiny introns.</title>
        <authorList>
            <person name="Slabodnick M."/>
            <person name="Ruby J.G."/>
            <person name="Reiff S.B."/>
            <person name="Swart E.C."/>
            <person name="Gosai S."/>
            <person name="Prabakaran S."/>
            <person name="Witkowska E."/>
            <person name="Larue G.E."/>
            <person name="Fisher S."/>
            <person name="Freeman R.M."/>
            <person name="Gunawardena J."/>
            <person name="Chu W."/>
            <person name="Stover N.A."/>
            <person name="Gregory B.D."/>
            <person name="Nowacki M."/>
            <person name="Derisi J."/>
            <person name="Roy S.W."/>
            <person name="Marshall W.F."/>
            <person name="Sood P."/>
        </authorList>
    </citation>
    <scope>NUCLEOTIDE SEQUENCE [LARGE SCALE GENOMIC DNA]</scope>
    <source>
        <strain evidence="2">WM001</strain>
    </source>
</reference>
<dbReference type="GO" id="GO:0005674">
    <property type="term" value="C:transcription factor TFIIF complex"/>
    <property type="evidence" value="ECO:0007669"/>
    <property type="project" value="InterPro"/>
</dbReference>
<dbReference type="InterPro" id="IPR036388">
    <property type="entry name" value="WH-like_DNA-bd_sf"/>
</dbReference>
<evidence type="ECO:0000259" key="1">
    <source>
        <dbReference type="Pfam" id="PF02270"/>
    </source>
</evidence>
<dbReference type="PANTHER" id="PTHR10445:SF0">
    <property type="entry name" value="GENERAL TRANSCRIPTION FACTOR IIF SUBUNIT 2"/>
    <property type="match status" value="1"/>
</dbReference>
<gene>
    <name evidence="2" type="ORF">SteCoe_3431</name>
</gene>
<evidence type="ECO:0000313" key="2">
    <source>
        <dbReference type="EMBL" id="OMJ93593.1"/>
    </source>
</evidence>
<feature type="domain" description="TFIIF beta subunit HTH" evidence="1">
    <location>
        <begin position="161"/>
        <end position="219"/>
    </location>
</feature>
<dbReference type="PANTHER" id="PTHR10445">
    <property type="entry name" value="GENERAL TRANSCRIPTION FACTOR IIF SUBUNIT 2"/>
    <property type="match status" value="1"/>
</dbReference>
<dbReference type="InterPro" id="IPR036390">
    <property type="entry name" value="WH_DNA-bd_sf"/>
</dbReference>
<sequence length="239" mass="27821">MDTLDRKAFIIALRLPLDLYTLFNSDCQCKGDLTLNIIENSLQIQIPESTNSSSKIYKADIIKSDEAYLFTVDKHKKARFKGKIHLQGRLQAEESEILQTIRKLNIKKEIKSNIVISESAKENINPKSFKLHEFHDLFSMGDQEQAIKKTVREKYGQCRKRGEELEVMNNIILAFRKQKYWSIKKIADELGQPDNFIRELVKKVAIKVKMGPNRQMYTLLENEGKVEEEKKVTDDNKKE</sequence>
<dbReference type="Proteomes" id="UP000187209">
    <property type="component" value="Unassembled WGS sequence"/>
</dbReference>
<dbReference type="SUPFAM" id="SSF46785">
    <property type="entry name" value="Winged helix' DNA-binding domain"/>
    <property type="match status" value="1"/>
</dbReference>
<dbReference type="Pfam" id="PF02270">
    <property type="entry name" value="TFIIF_beta"/>
    <property type="match status" value="1"/>
</dbReference>
<organism evidence="2 3">
    <name type="scientific">Stentor coeruleus</name>
    <dbReference type="NCBI Taxonomy" id="5963"/>
    <lineage>
        <taxon>Eukaryota</taxon>
        <taxon>Sar</taxon>
        <taxon>Alveolata</taxon>
        <taxon>Ciliophora</taxon>
        <taxon>Postciliodesmatophora</taxon>
        <taxon>Heterotrichea</taxon>
        <taxon>Heterotrichida</taxon>
        <taxon>Stentoridae</taxon>
        <taxon>Stentor</taxon>
    </lineage>
</organism>
<dbReference type="OrthoDB" id="26094at2759"/>